<dbReference type="PANTHER" id="PTHR37299:SF1">
    <property type="entry name" value="STAGE 0 SPORULATION PROTEIN A HOMOLOG"/>
    <property type="match status" value="1"/>
</dbReference>
<feature type="domain" description="Response regulatory" evidence="2">
    <location>
        <begin position="3"/>
        <end position="117"/>
    </location>
</feature>
<evidence type="ECO:0000256" key="1">
    <source>
        <dbReference type="PROSITE-ProRule" id="PRU00169"/>
    </source>
</evidence>
<accession>A0ABM9NVK3</accession>
<dbReference type="SMART" id="SM00850">
    <property type="entry name" value="LytTR"/>
    <property type="match status" value="1"/>
</dbReference>
<dbReference type="InterPro" id="IPR007492">
    <property type="entry name" value="LytTR_DNA-bd_dom"/>
</dbReference>
<dbReference type="EMBL" id="CAXIXY010000003">
    <property type="protein sequence ID" value="CAL2080619.1"/>
    <property type="molecule type" value="Genomic_DNA"/>
</dbReference>
<dbReference type="Gene3D" id="2.40.50.1020">
    <property type="entry name" value="LytTr DNA-binding domain"/>
    <property type="match status" value="1"/>
</dbReference>
<dbReference type="Pfam" id="PF00072">
    <property type="entry name" value="Response_reg"/>
    <property type="match status" value="1"/>
</dbReference>
<feature type="modified residue" description="4-aspartylphosphate" evidence="1">
    <location>
        <position position="56"/>
    </location>
</feature>
<dbReference type="Pfam" id="PF04397">
    <property type="entry name" value="LytTR"/>
    <property type="match status" value="1"/>
</dbReference>
<name>A0ABM9NVK3_9FLAO</name>
<protein>
    <submittedName>
        <fullName evidence="4">Two-component system, LytTR family, response regulator</fullName>
    </submittedName>
</protein>
<dbReference type="InterPro" id="IPR046947">
    <property type="entry name" value="LytR-like"/>
</dbReference>
<dbReference type="SUPFAM" id="SSF52172">
    <property type="entry name" value="CheY-like"/>
    <property type="match status" value="1"/>
</dbReference>
<dbReference type="RefSeq" id="WP_348710846.1">
    <property type="nucleotide sequence ID" value="NZ_CAXIXY010000003.1"/>
</dbReference>
<comment type="caution">
    <text evidence="4">The sequence shown here is derived from an EMBL/GenBank/DDBJ whole genome shotgun (WGS) entry which is preliminary data.</text>
</comment>
<feature type="domain" description="HTH LytTR-type" evidence="3">
    <location>
        <begin position="145"/>
        <end position="244"/>
    </location>
</feature>
<dbReference type="PROSITE" id="PS50110">
    <property type="entry name" value="RESPONSE_REGULATORY"/>
    <property type="match status" value="1"/>
</dbReference>
<keyword evidence="5" id="KW-1185">Reference proteome</keyword>
<dbReference type="InterPro" id="IPR011006">
    <property type="entry name" value="CheY-like_superfamily"/>
</dbReference>
<dbReference type="PANTHER" id="PTHR37299">
    <property type="entry name" value="TRANSCRIPTIONAL REGULATOR-RELATED"/>
    <property type="match status" value="1"/>
</dbReference>
<dbReference type="PROSITE" id="PS50930">
    <property type="entry name" value="HTH_LYTTR"/>
    <property type="match status" value="1"/>
</dbReference>
<evidence type="ECO:0000259" key="3">
    <source>
        <dbReference type="PROSITE" id="PS50930"/>
    </source>
</evidence>
<keyword evidence="1" id="KW-0597">Phosphoprotein</keyword>
<evidence type="ECO:0000313" key="4">
    <source>
        <dbReference type="EMBL" id="CAL2080619.1"/>
    </source>
</evidence>
<dbReference type="SMART" id="SM00448">
    <property type="entry name" value="REC"/>
    <property type="match status" value="1"/>
</dbReference>
<dbReference type="Proteomes" id="UP001497416">
    <property type="component" value="Unassembled WGS sequence"/>
</dbReference>
<organism evidence="4 5">
    <name type="scientific">Tenacibaculum platacis</name>
    <dbReference type="NCBI Taxonomy" id="3137852"/>
    <lineage>
        <taxon>Bacteria</taxon>
        <taxon>Pseudomonadati</taxon>
        <taxon>Bacteroidota</taxon>
        <taxon>Flavobacteriia</taxon>
        <taxon>Flavobacteriales</taxon>
        <taxon>Flavobacteriaceae</taxon>
        <taxon>Tenacibaculum</taxon>
    </lineage>
</organism>
<evidence type="ECO:0000259" key="2">
    <source>
        <dbReference type="PROSITE" id="PS50110"/>
    </source>
</evidence>
<dbReference type="Gene3D" id="3.40.50.2300">
    <property type="match status" value="1"/>
</dbReference>
<reference evidence="4 5" key="1">
    <citation type="submission" date="2024-05" db="EMBL/GenBank/DDBJ databases">
        <authorList>
            <person name="Duchaud E."/>
        </authorList>
    </citation>
    <scope>NUCLEOTIDE SEQUENCE [LARGE SCALE GENOMIC DNA]</scope>
    <source>
        <strain evidence="4">Ena-SAMPLE-TAB-13-05-2024-13:56:06:370-140302</strain>
    </source>
</reference>
<proteinExistence type="predicted"/>
<sequence>MLRGLLIEDEQHVREELQQLISKNFANEVSIVGEATSVKEGVKAILTHQPDLVFLDVDLGDGSSFEILSMLPEINFEIIFVTGYDSHAIKAIKLGALDYLLKPIDEDELTEAISKAIQQKSKAKSNEVLVDVASNFYKNKVHNKIVVKTLEAQHILNFEDIVFCKSEGNYTTFHLENEQVLVSKSMKKLQPLLDDTIFLKCHQSYLVNTSYVTKYLNEGFLVTKYGDQIPVATRRKDEVLSLLF</sequence>
<evidence type="ECO:0000313" key="5">
    <source>
        <dbReference type="Proteomes" id="UP001497416"/>
    </source>
</evidence>
<dbReference type="InterPro" id="IPR001789">
    <property type="entry name" value="Sig_transdc_resp-reg_receiver"/>
</dbReference>
<gene>
    <name evidence="4" type="ORF">T190607A01A_11059</name>
</gene>